<evidence type="ECO:0000313" key="19">
    <source>
        <dbReference type="Proteomes" id="UP000317371"/>
    </source>
</evidence>
<keyword evidence="4 14" id="KW-0808">Transferase</keyword>
<accession>A0A540VI88</accession>
<comment type="subunit">
    <text evidence="14">Homodimer.</text>
</comment>
<comment type="catalytic activity">
    <reaction evidence="11">
        <text>(2S)-2-methylbutanoyl-CoA + malonyl-[ACP] + H(+) = (4S)-4-methyl-3-oxohexanoyl-[ACP] + CO2 + CoA</text>
        <dbReference type="Rhea" id="RHEA:42276"/>
        <dbReference type="Rhea" id="RHEA-COMP:9623"/>
        <dbReference type="Rhea" id="RHEA-COMP:17148"/>
        <dbReference type="ChEBI" id="CHEBI:15378"/>
        <dbReference type="ChEBI" id="CHEBI:16526"/>
        <dbReference type="ChEBI" id="CHEBI:57287"/>
        <dbReference type="ChEBI" id="CHEBI:78449"/>
        <dbReference type="ChEBI" id="CHEBI:88166"/>
        <dbReference type="ChEBI" id="CHEBI:167462"/>
        <dbReference type="EC" id="2.3.1.300"/>
    </reaction>
    <physiologicalReaction direction="left-to-right" evidence="11">
        <dbReference type="Rhea" id="RHEA:42277"/>
    </physiologicalReaction>
</comment>
<dbReference type="OrthoDB" id="9815506at2"/>
<evidence type="ECO:0000256" key="15">
    <source>
        <dbReference type="SAM" id="MobiDB-lite"/>
    </source>
</evidence>
<evidence type="ECO:0000256" key="12">
    <source>
        <dbReference type="ARBA" id="ARBA00052467"/>
    </source>
</evidence>
<dbReference type="NCBIfam" id="TIGR00747">
    <property type="entry name" value="fabH"/>
    <property type="match status" value="1"/>
</dbReference>
<dbReference type="Gene3D" id="3.40.47.10">
    <property type="match status" value="1"/>
</dbReference>
<feature type="active site" evidence="14">
    <location>
        <position position="261"/>
    </location>
</feature>
<dbReference type="UniPathway" id="UPA00094"/>
<comment type="caution">
    <text evidence="18">The sequence shown here is derived from an EMBL/GenBank/DDBJ whole genome shotgun (WGS) entry which is preliminary data.</text>
</comment>
<comment type="catalytic activity">
    <reaction evidence="10">
        <text>malonyl-[ACP] + acetyl-CoA + H(+) = 3-oxobutanoyl-[ACP] + CO2 + CoA</text>
        <dbReference type="Rhea" id="RHEA:12080"/>
        <dbReference type="Rhea" id="RHEA-COMP:9623"/>
        <dbReference type="Rhea" id="RHEA-COMP:9625"/>
        <dbReference type="ChEBI" id="CHEBI:15378"/>
        <dbReference type="ChEBI" id="CHEBI:16526"/>
        <dbReference type="ChEBI" id="CHEBI:57287"/>
        <dbReference type="ChEBI" id="CHEBI:57288"/>
        <dbReference type="ChEBI" id="CHEBI:78449"/>
        <dbReference type="ChEBI" id="CHEBI:78450"/>
        <dbReference type="EC" id="2.3.1.180"/>
    </reaction>
    <physiologicalReaction direction="left-to-right" evidence="10">
        <dbReference type="Rhea" id="RHEA:12081"/>
    </physiologicalReaction>
</comment>
<dbReference type="GO" id="GO:0006633">
    <property type="term" value="P:fatty acid biosynthetic process"/>
    <property type="evidence" value="ECO:0007669"/>
    <property type="project" value="UniProtKB-UniRule"/>
</dbReference>
<keyword evidence="19" id="KW-1185">Reference proteome</keyword>
<dbReference type="PANTHER" id="PTHR43091">
    <property type="entry name" value="3-OXOACYL-[ACYL-CARRIER-PROTEIN] SYNTHASE"/>
    <property type="match status" value="1"/>
</dbReference>
<dbReference type="FunCoup" id="A0A540VI88">
    <property type="interactions" value="448"/>
</dbReference>
<feature type="active site" evidence="14">
    <location>
        <position position="292"/>
    </location>
</feature>
<comment type="similarity">
    <text evidence="2 14">Belongs to the thiolase-like superfamily. FabH family.</text>
</comment>
<dbReference type="GO" id="GO:0004315">
    <property type="term" value="F:3-oxoacyl-[acyl-carrier-protein] synthase activity"/>
    <property type="evidence" value="ECO:0007669"/>
    <property type="project" value="InterPro"/>
</dbReference>
<dbReference type="EMBL" id="VIGC01000008">
    <property type="protein sequence ID" value="TQE96484.1"/>
    <property type="molecule type" value="Genomic_DNA"/>
</dbReference>
<organism evidence="18 19">
    <name type="scientific">Litorilinea aerophila</name>
    <dbReference type="NCBI Taxonomy" id="1204385"/>
    <lineage>
        <taxon>Bacteria</taxon>
        <taxon>Bacillati</taxon>
        <taxon>Chloroflexota</taxon>
        <taxon>Caldilineae</taxon>
        <taxon>Caldilineales</taxon>
        <taxon>Caldilineaceae</taxon>
        <taxon>Litorilinea</taxon>
    </lineage>
</organism>
<dbReference type="Pfam" id="PF08545">
    <property type="entry name" value="ACP_syn_III"/>
    <property type="match status" value="1"/>
</dbReference>
<comment type="domain">
    <text evidence="14">The last Arg residue of the ACP-binding site is essential for the weak association between ACP/AcpP and FabH.</text>
</comment>
<dbReference type="Proteomes" id="UP000317371">
    <property type="component" value="Unassembled WGS sequence"/>
</dbReference>
<evidence type="ECO:0000256" key="2">
    <source>
        <dbReference type="ARBA" id="ARBA00008642"/>
    </source>
</evidence>
<evidence type="ECO:0000256" key="14">
    <source>
        <dbReference type="HAMAP-Rule" id="MF_01815"/>
    </source>
</evidence>
<feature type="compositionally biased region" description="Basic and acidic residues" evidence="15">
    <location>
        <begin position="386"/>
        <end position="402"/>
    </location>
</feature>
<evidence type="ECO:0000256" key="10">
    <source>
        <dbReference type="ARBA" id="ARBA00051096"/>
    </source>
</evidence>
<dbReference type="SUPFAM" id="SSF53901">
    <property type="entry name" value="Thiolase-like"/>
    <property type="match status" value="1"/>
</dbReference>
<evidence type="ECO:0000256" key="6">
    <source>
        <dbReference type="ARBA" id="ARBA00023098"/>
    </source>
</evidence>
<dbReference type="InterPro" id="IPR013751">
    <property type="entry name" value="ACP_syn_III_N"/>
</dbReference>
<dbReference type="AlphaFoldDB" id="A0A540VI88"/>
<keyword evidence="14" id="KW-0963">Cytoplasm</keyword>
<proteinExistence type="inferred from homology"/>
<name>A0A540VI88_9CHLR</name>
<keyword evidence="9 14" id="KW-0012">Acyltransferase</keyword>
<gene>
    <name evidence="14" type="primary">fabH</name>
    <name evidence="18" type="ORF">FKZ61_07840</name>
</gene>
<evidence type="ECO:0000313" key="18">
    <source>
        <dbReference type="EMBL" id="TQE96484.1"/>
    </source>
</evidence>
<evidence type="ECO:0000259" key="17">
    <source>
        <dbReference type="Pfam" id="PF08545"/>
    </source>
</evidence>
<evidence type="ECO:0000256" key="1">
    <source>
        <dbReference type="ARBA" id="ARBA00005194"/>
    </source>
</evidence>
<dbReference type="GO" id="GO:0033818">
    <property type="term" value="F:beta-ketoacyl-acyl-carrier-protein synthase III activity"/>
    <property type="evidence" value="ECO:0007669"/>
    <property type="project" value="UniProtKB-UniRule"/>
</dbReference>
<feature type="domain" description="Beta-ketoacyl-[acyl-carrier-protein] synthase III C-terminal" evidence="16">
    <location>
        <begin position="245"/>
        <end position="335"/>
    </location>
</feature>
<comment type="pathway">
    <text evidence="1 14">Lipid metabolism; fatty acid biosynthesis.</text>
</comment>
<sequence>MIIPEVGRQYAQIIGWGYKVPDKVITNRDLEQIVDTSDEWIRTRTGIEQRHVVTDPKETTASLAVAAARQALEVADVDPSKIDLIICATSSPEHIFPATASLVQDAIGAVNAGAFDLSAACSGFVYALSMARGHILAGDAEYVLVIGAETLSRIVDWTDRNTCVLFGDGAGAVLVAASDVPGGIVAAELGSDGSGADLLSVPAGGSAMPASLETVSSGSHYIKMDGKAVFRFATRVMADATRRVLERTGLTPDDVDLVIPHQANLRIVQNSVLKQLKIPEEKVFVNLQKYGNTSTASIPIALCEAIEAGKVKPGDNLVFVGFGAGLTWAACAVKWSVPVTRPEAGWWKATRRQASYQAAAARSMWRRAVRWVYHVWPTDPEGEITPSREHGEAAVPLQRREE</sequence>
<keyword evidence="5 14" id="KW-0276">Fatty acid metabolism</keyword>
<comment type="catalytic activity">
    <reaction evidence="13">
        <text>3-methylbutanoyl-CoA + malonyl-[ACP] + H(+) = 5-methyl-3-oxohexanoyl-[ACP] + CO2 + CoA</text>
        <dbReference type="Rhea" id="RHEA:42272"/>
        <dbReference type="Rhea" id="RHEA-COMP:9623"/>
        <dbReference type="Rhea" id="RHEA-COMP:9941"/>
        <dbReference type="ChEBI" id="CHEBI:15378"/>
        <dbReference type="ChEBI" id="CHEBI:16526"/>
        <dbReference type="ChEBI" id="CHEBI:57287"/>
        <dbReference type="ChEBI" id="CHEBI:57345"/>
        <dbReference type="ChEBI" id="CHEBI:78449"/>
        <dbReference type="ChEBI" id="CHEBI:78822"/>
        <dbReference type="EC" id="2.3.1.300"/>
    </reaction>
    <physiologicalReaction direction="left-to-right" evidence="13">
        <dbReference type="Rhea" id="RHEA:42273"/>
    </physiologicalReaction>
</comment>
<evidence type="ECO:0000256" key="4">
    <source>
        <dbReference type="ARBA" id="ARBA00022679"/>
    </source>
</evidence>
<dbReference type="EC" id="2.3.1.180" evidence="14"/>
<dbReference type="InParanoid" id="A0A540VI88"/>
<keyword evidence="8 14" id="KW-0511">Multifunctional enzyme</keyword>
<evidence type="ECO:0000256" key="8">
    <source>
        <dbReference type="ARBA" id="ARBA00023268"/>
    </source>
</evidence>
<feature type="region of interest" description="Disordered" evidence="15">
    <location>
        <begin position="382"/>
        <end position="402"/>
    </location>
</feature>
<evidence type="ECO:0000256" key="7">
    <source>
        <dbReference type="ARBA" id="ARBA00023160"/>
    </source>
</evidence>
<comment type="catalytic activity">
    <reaction evidence="12">
        <text>2-methylpropanoyl-CoA + malonyl-[ACP] + H(+) = 4-methyl-3-oxopentanoyl-[ACP] + CO2 + CoA</text>
        <dbReference type="Rhea" id="RHEA:42268"/>
        <dbReference type="Rhea" id="RHEA-COMP:9623"/>
        <dbReference type="Rhea" id="RHEA-COMP:9940"/>
        <dbReference type="ChEBI" id="CHEBI:15378"/>
        <dbReference type="ChEBI" id="CHEBI:16526"/>
        <dbReference type="ChEBI" id="CHEBI:57287"/>
        <dbReference type="ChEBI" id="CHEBI:57338"/>
        <dbReference type="ChEBI" id="CHEBI:78449"/>
        <dbReference type="ChEBI" id="CHEBI:78820"/>
        <dbReference type="EC" id="2.3.1.300"/>
    </reaction>
    <physiologicalReaction direction="left-to-right" evidence="12">
        <dbReference type="Rhea" id="RHEA:42269"/>
    </physiologicalReaction>
</comment>
<reference evidence="18 19" key="1">
    <citation type="submission" date="2019-06" db="EMBL/GenBank/DDBJ databases">
        <title>Genome sequence of Litorilinea aerophila BAA-2444.</title>
        <authorList>
            <person name="Maclea K.S."/>
            <person name="Maurais E.G."/>
            <person name="Iannazzi L.C."/>
        </authorList>
    </citation>
    <scope>NUCLEOTIDE SEQUENCE [LARGE SCALE GENOMIC DNA]</scope>
    <source>
        <strain evidence="18 19">ATCC BAA-2444</strain>
    </source>
</reference>
<keyword evidence="6 14" id="KW-0443">Lipid metabolism</keyword>
<dbReference type="InterPro" id="IPR004655">
    <property type="entry name" value="FabH"/>
</dbReference>
<dbReference type="InterPro" id="IPR016039">
    <property type="entry name" value="Thiolase-like"/>
</dbReference>
<keyword evidence="7 14" id="KW-0275">Fatty acid biosynthesis</keyword>
<dbReference type="HAMAP" id="MF_01815">
    <property type="entry name" value="FabH"/>
    <property type="match status" value="1"/>
</dbReference>
<dbReference type="GO" id="GO:0005737">
    <property type="term" value="C:cytoplasm"/>
    <property type="evidence" value="ECO:0007669"/>
    <property type="project" value="UniProtKB-SubCell"/>
</dbReference>
<evidence type="ECO:0000259" key="16">
    <source>
        <dbReference type="Pfam" id="PF08541"/>
    </source>
</evidence>
<keyword evidence="3 14" id="KW-0444">Lipid biosynthesis</keyword>
<comment type="subcellular location">
    <subcellularLocation>
        <location evidence="14">Cytoplasm</location>
    </subcellularLocation>
</comment>
<dbReference type="CDD" id="cd00830">
    <property type="entry name" value="KAS_III"/>
    <property type="match status" value="1"/>
</dbReference>
<evidence type="ECO:0000256" key="9">
    <source>
        <dbReference type="ARBA" id="ARBA00023315"/>
    </source>
</evidence>
<evidence type="ECO:0000256" key="13">
    <source>
        <dbReference type="ARBA" id="ARBA00052985"/>
    </source>
</evidence>
<dbReference type="Pfam" id="PF08541">
    <property type="entry name" value="ACP_syn_III_C"/>
    <property type="match status" value="1"/>
</dbReference>
<protein>
    <recommendedName>
        <fullName evidence="14">Beta-ketoacyl-[acyl-carrier-protein] synthase III</fullName>
        <shortName evidence="14">Beta-ketoacyl-ACP synthase III</shortName>
        <shortName evidence="14">KAS III</shortName>
        <ecNumber evidence="14">2.3.1.180</ecNumber>
    </recommendedName>
    <alternativeName>
        <fullName evidence="14">3-oxoacyl-[acyl-carrier-protein] synthase 3</fullName>
    </alternativeName>
    <alternativeName>
        <fullName evidence="14">3-oxoacyl-[acyl-carrier-protein] synthase III</fullName>
    </alternativeName>
</protein>
<dbReference type="InterPro" id="IPR013747">
    <property type="entry name" value="ACP_syn_III_C"/>
</dbReference>
<comment type="function">
    <text evidence="14">Catalyzes the condensation reaction of fatty acid synthesis by the addition to an acyl acceptor of two carbons from malonyl-ACP. Catalyzes the first condensation reaction which initiates fatty acid synthesis and may therefore play a role in governing the total rate of fatty acid production. Possesses both acetoacetyl-ACP synthase and acetyl transacylase activities. Its substrate specificity determines the biosynthesis of branched-chain and/or straight-chain of fatty acids.</text>
</comment>
<evidence type="ECO:0000256" key="3">
    <source>
        <dbReference type="ARBA" id="ARBA00022516"/>
    </source>
</evidence>
<feature type="region of interest" description="ACP-binding" evidence="14">
    <location>
        <begin position="262"/>
        <end position="266"/>
    </location>
</feature>
<evidence type="ECO:0000256" key="5">
    <source>
        <dbReference type="ARBA" id="ARBA00022832"/>
    </source>
</evidence>
<dbReference type="FunFam" id="3.40.47.10:FF:000004">
    <property type="entry name" value="3-oxoacyl-[acyl-carrier-protein] synthase 3"/>
    <property type="match status" value="1"/>
</dbReference>
<feature type="domain" description="Beta-ketoacyl-[acyl-carrier-protein] synthase III N-terminal" evidence="17">
    <location>
        <begin position="115"/>
        <end position="193"/>
    </location>
</feature>
<dbReference type="NCBIfam" id="NF006829">
    <property type="entry name" value="PRK09352.1"/>
    <property type="match status" value="1"/>
</dbReference>
<feature type="active site" evidence="14">
    <location>
        <position position="121"/>
    </location>
</feature>
<dbReference type="PANTHER" id="PTHR43091:SF1">
    <property type="entry name" value="BETA-KETOACYL-[ACYL-CARRIER-PROTEIN] SYNTHASE III, CHLOROPLASTIC"/>
    <property type="match status" value="1"/>
</dbReference>
<evidence type="ECO:0000256" key="11">
    <source>
        <dbReference type="ARBA" id="ARBA00052407"/>
    </source>
</evidence>